<evidence type="ECO:0000313" key="4">
    <source>
        <dbReference type="EMBL" id="KAB2816349.1"/>
    </source>
</evidence>
<dbReference type="InterPro" id="IPR009057">
    <property type="entry name" value="Homeodomain-like_sf"/>
</dbReference>
<keyword evidence="5" id="KW-1185">Reference proteome</keyword>
<feature type="DNA-binding region" description="H-T-H motif" evidence="2">
    <location>
        <begin position="34"/>
        <end position="53"/>
    </location>
</feature>
<dbReference type="EMBL" id="WBVQ01000002">
    <property type="protein sequence ID" value="KAB2816349.1"/>
    <property type="molecule type" value="Genomic_DNA"/>
</dbReference>
<comment type="caution">
    <text evidence="4">The sequence shown here is derived from an EMBL/GenBank/DDBJ whole genome shotgun (WGS) entry which is preliminary data.</text>
</comment>
<dbReference type="AlphaFoldDB" id="A0A6L3ZHA6"/>
<organism evidence="4 5">
    <name type="scientific">Phaeocystidibacter marisrubri</name>
    <dbReference type="NCBI Taxonomy" id="1577780"/>
    <lineage>
        <taxon>Bacteria</taxon>
        <taxon>Pseudomonadati</taxon>
        <taxon>Bacteroidota</taxon>
        <taxon>Flavobacteriia</taxon>
        <taxon>Flavobacteriales</taxon>
        <taxon>Phaeocystidibacteraceae</taxon>
        <taxon>Phaeocystidibacter</taxon>
    </lineage>
</organism>
<dbReference type="OrthoDB" id="881297at2"/>
<dbReference type="Pfam" id="PF00440">
    <property type="entry name" value="TetR_N"/>
    <property type="match status" value="1"/>
</dbReference>
<evidence type="ECO:0000259" key="3">
    <source>
        <dbReference type="PROSITE" id="PS50977"/>
    </source>
</evidence>
<dbReference type="InterPro" id="IPR001647">
    <property type="entry name" value="HTH_TetR"/>
</dbReference>
<dbReference type="Gene3D" id="1.10.357.10">
    <property type="entry name" value="Tetracycline Repressor, domain 2"/>
    <property type="match status" value="1"/>
</dbReference>
<dbReference type="PANTHER" id="PTHR43479">
    <property type="entry name" value="ACREF/ENVCD OPERON REPRESSOR-RELATED"/>
    <property type="match status" value="1"/>
</dbReference>
<accession>A0A6L3ZHA6</accession>
<dbReference type="GO" id="GO:0003677">
    <property type="term" value="F:DNA binding"/>
    <property type="evidence" value="ECO:0007669"/>
    <property type="project" value="UniProtKB-UniRule"/>
</dbReference>
<reference evidence="4 5" key="1">
    <citation type="submission" date="2019-10" db="EMBL/GenBank/DDBJ databases">
        <title>Genome sequence of Phaeocystidibacter marisrubri JCM30614 (type strain).</title>
        <authorList>
            <person name="Bowman J.P."/>
        </authorList>
    </citation>
    <scope>NUCLEOTIDE SEQUENCE [LARGE SCALE GENOMIC DNA]</scope>
    <source>
        <strain evidence="4 5">JCM 30614</strain>
    </source>
</reference>
<keyword evidence="1 2" id="KW-0238">DNA-binding</keyword>
<dbReference type="InterPro" id="IPR050624">
    <property type="entry name" value="HTH-type_Tx_Regulator"/>
</dbReference>
<dbReference type="PRINTS" id="PR00455">
    <property type="entry name" value="HTHTETR"/>
</dbReference>
<dbReference type="PANTHER" id="PTHR43479:SF11">
    <property type="entry name" value="ACREF_ENVCD OPERON REPRESSOR-RELATED"/>
    <property type="match status" value="1"/>
</dbReference>
<evidence type="ECO:0000256" key="2">
    <source>
        <dbReference type="PROSITE-ProRule" id="PRU00335"/>
    </source>
</evidence>
<dbReference type="Proteomes" id="UP000484164">
    <property type="component" value="Unassembled WGS sequence"/>
</dbReference>
<evidence type="ECO:0000313" key="5">
    <source>
        <dbReference type="Proteomes" id="UP000484164"/>
    </source>
</evidence>
<sequence>MLYSNFAPEMENQEREIIAGSVELFLKYGIRSITMDDVARELTISKKTLYKYVSNKADLVDRSVKLAFRGIHQAIDDVRAHSTNAIDEIFDIDEAVNETIRQKHPAIEFQLAKYYPKTWKWLESNQHRIVFEHTKENLLKGMEQGLYRSDLNAEYIAHVYFGRFMGMRMDNVFPESICENPEFLHQSLIYHVRGIASANGLEYLEQKLQREIETTQTI</sequence>
<dbReference type="PROSITE" id="PS50977">
    <property type="entry name" value="HTH_TETR_2"/>
    <property type="match status" value="1"/>
</dbReference>
<name>A0A6L3ZHA6_9FLAO</name>
<protein>
    <submittedName>
        <fullName evidence="4">TetR/AcrR family transcriptional regulator</fullName>
    </submittedName>
</protein>
<dbReference type="SUPFAM" id="SSF46689">
    <property type="entry name" value="Homeodomain-like"/>
    <property type="match status" value="1"/>
</dbReference>
<proteinExistence type="predicted"/>
<evidence type="ECO:0000256" key="1">
    <source>
        <dbReference type="ARBA" id="ARBA00023125"/>
    </source>
</evidence>
<gene>
    <name evidence="4" type="ORF">F8C82_11740</name>
</gene>
<feature type="domain" description="HTH tetR-type" evidence="3">
    <location>
        <begin position="11"/>
        <end position="71"/>
    </location>
</feature>